<organism evidence="2 3">
    <name type="scientific">Flaviflagellibacter deserti</name>
    <dbReference type="NCBI Taxonomy" id="2267266"/>
    <lineage>
        <taxon>Bacteria</taxon>
        <taxon>Pseudomonadati</taxon>
        <taxon>Pseudomonadota</taxon>
        <taxon>Alphaproteobacteria</taxon>
        <taxon>Hyphomicrobiales</taxon>
        <taxon>Flaviflagellibacter</taxon>
    </lineage>
</organism>
<keyword evidence="3" id="KW-1185">Reference proteome</keyword>
<gene>
    <name evidence="2" type="ORF">ACFPFW_01785</name>
</gene>
<reference evidence="3" key="1">
    <citation type="journal article" date="2019" name="Int. J. Syst. Evol. Microbiol.">
        <title>The Global Catalogue of Microorganisms (GCM) 10K type strain sequencing project: providing services to taxonomists for standard genome sequencing and annotation.</title>
        <authorList>
            <consortium name="The Broad Institute Genomics Platform"/>
            <consortium name="The Broad Institute Genome Sequencing Center for Infectious Disease"/>
            <person name="Wu L."/>
            <person name="Ma J."/>
        </authorList>
    </citation>
    <scope>NUCLEOTIDE SEQUENCE [LARGE SCALE GENOMIC DNA]</scope>
    <source>
        <strain evidence="3">CGMCC 1.16444</strain>
    </source>
</reference>
<keyword evidence="1" id="KW-0732">Signal</keyword>
<accession>A0ABV9YZA1</accession>
<proteinExistence type="predicted"/>
<feature type="chain" id="PRO_5046163799" evidence="1">
    <location>
        <begin position="21"/>
        <end position="166"/>
    </location>
</feature>
<comment type="caution">
    <text evidence="2">The sequence shown here is derived from an EMBL/GenBank/DDBJ whole genome shotgun (WGS) entry which is preliminary data.</text>
</comment>
<dbReference type="RefSeq" id="WP_114955507.1">
    <property type="nucleotide sequence ID" value="NZ_JBHSJF010000001.1"/>
</dbReference>
<name>A0ABV9YZA1_9HYPH</name>
<evidence type="ECO:0000313" key="2">
    <source>
        <dbReference type="EMBL" id="MFC5066745.1"/>
    </source>
</evidence>
<protein>
    <submittedName>
        <fullName evidence="2">DUF3016 domain-containing protein</fullName>
    </submittedName>
</protein>
<dbReference type="Proteomes" id="UP001595796">
    <property type="component" value="Unassembled WGS sequence"/>
</dbReference>
<dbReference type="EMBL" id="JBHSJF010000001">
    <property type="protein sequence ID" value="MFC5066745.1"/>
    <property type="molecule type" value="Genomic_DNA"/>
</dbReference>
<sequence>MMKPALIAAILLAASVPAHADVRVSFSDPSKFSDASYIDRRTPKTGSGALRQIEAYLVRLGDQYLAPGQRAEIEILNVDLAGEYRPWLRGGFDDVRIVDDITPPSIKVRYRLLERGRVVLAGEERVTDMNYLWGGYRSSSDSLSHEKTMLRTWFRKRFLNRIPPRA</sequence>
<evidence type="ECO:0000313" key="3">
    <source>
        <dbReference type="Proteomes" id="UP001595796"/>
    </source>
</evidence>
<dbReference type="InterPro" id="IPR021557">
    <property type="entry name" value="DUF3016"/>
</dbReference>
<feature type="signal peptide" evidence="1">
    <location>
        <begin position="1"/>
        <end position="20"/>
    </location>
</feature>
<evidence type="ECO:0000256" key="1">
    <source>
        <dbReference type="SAM" id="SignalP"/>
    </source>
</evidence>
<dbReference type="Pfam" id="PF11454">
    <property type="entry name" value="DUF3016"/>
    <property type="match status" value="1"/>
</dbReference>